<dbReference type="Pfam" id="PF11470">
    <property type="entry name" value="TUG-UBL1"/>
    <property type="match status" value="1"/>
</dbReference>
<dbReference type="InterPro" id="IPR059238">
    <property type="entry name" value="UBX1_UBXN9"/>
</dbReference>
<evidence type="ECO:0000313" key="4">
    <source>
        <dbReference type="Proteomes" id="UP000053259"/>
    </source>
</evidence>
<dbReference type="Gene3D" id="3.10.20.90">
    <property type="entry name" value="Phosphatidylinositol 3-kinase Catalytic Subunit, Chain A, domain 1"/>
    <property type="match status" value="1"/>
</dbReference>
<dbReference type="OrthoDB" id="440781at2759"/>
<dbReference type="InParanoid" id="A0A0D2A9L0"/>
<dbReference type="EMBL" id="KN847545">
    <property type="protein sequence ID" value="KIW03295.1"/>
    <property type="molecule type" value="Genomic_DNA"/>
</dbReference>
<protein>
    <recommendedName>
        <fullName evidence="2">TUG ubiquitin-like domain-containing protein</fullName>
    </recommendedName>
</protein>
<accession>A0A0D2A9L0</accession>
<reference evidence="3 4" key="1">
    <citation type="submission" date="2015-01" db="EMBL/GenBank/DDBJ databases">
        <title>The Genome Sequence of Ochroconis gallopava CBS43764.</title>
        <authorList>
            <consortium name="The Broad Institute Genomics Platform"/>
            <person name="Cuomo C."/>
            <person name="de Hoog S."/>
            <person name="Gorbushina A."/>
            <person name="Stielow B."/>
            <person name="Teixiera M."/>
            <person name="Abouelleil A."/>
            <person name="Chapman S.B."/>
            <person name="Priest M."/>
            <person name="Young S.K."/>
            <person name="Wortman J."/>
            <person name="Nusbaum C."/>
            <person name="Birren B."/>
        </authorList>
    </citation>
    <scope>NUCLEOTIDE SEQUENCE [LARGE SCALE GENOMIC DNA]</scope>
    <source>
        <strain evidence="3 4">CBS 43764</strain>
    </source>
</reference>
<dbReference type="InterPro" id="IPR021569">
    <property type="entry name" value="TUG-UBL1"/>
</dbReference>
<dbReference type="GO" id="GO:0005737">
    <property type="term" value="C:cytoplasm"/>
    <property type="evidence" value="ECO:0007669"/>
    <property type="project" value="TreeGrafter"/>
</dbReference>
<dbReference type="Proteomes" id="UP000053259">
    <property type="component" value="Unassembled WGS sequence"/>
</dbReference>
<dbReference type="HOGENOM" id="CLU_534160_0_0_1"/>
<feature type="compositionally biased region" description="Basic and acidic residues" evidence="1">
    <location>
        <begin position="468"/>
        <end position="480"/>
    </location>
</feature>
<dbReference type="VEuPathDB" id="FungiDB:PV09_05507"/>
<dbReference type="InterPro" id="IPR029071">
    <property type="entry name" value="Ubiquitin-like_domsf"/>
</dbReference>
<dbReference type="FunCoup" id="A0A0D2A9L0">
    <property type="interactions" value="34"/>
</dbReference>
<evidence type="ECO:0000256" key="1">
    <source>
        <dbReference type="SAM" id="MobiDB-lite"/>
    </source>
</evidence>
<dbReference type="CDD" id="cd16105">
    <property type="entry name" value="Ubl_ASPSCR1_like"/>
    <property type="match status" value="1"/>
</dbReference>
<dbReference type="PANTHER" id="PTHR46467:SF1">
    <property type="entry name" value="TETHER CONTAINING UBX DOMAIN FOR GLUT4"/>
    <property type="match status" value="1"/>
</dbReference>
<dbReference type="CDD" id="cd17075">
    <property type="entry name" value="UBX1_UBXN9"/>
    <property type="match status" value="1"/>
</dbReference>
<gene>
    <name evidence="3" type="ORF">PV09_05507</name>
</gene>
<dbReference type="SUPFAM" id="SSF54236">
    <property type="entry name" value="Ubiquitin-like"/>
    <property type="match status" value="2"/>
</dbReference>
<sequence length="496" mass="54617">MASHVVVIDTTARRATIKVTPQTYMSDVLSQACSKFGLKSEQFGLKYNKKPVDLSLTYRLSGLPSGAQLDLVQSSKSPSVINVALQFPQSENNLRLTEKFPSSTTLWQILRRFESGTAGGAPYPLNITQRAITERNTGAYGAGRLFYEMPTLSLMNRELSTFVDLQKTLAQIGVTSGSALLRLNYKHSGKPLEEAMQEISEYFKEDEKAVLQKSAEQSSGTPAVEPSTSEAQSNPPGTASPEKSAPTSEPVEEGQIERSPAEPTTSAASNNRITAFLAPEGNSTTSLPHNDEDYIPTVDHAKLHQSRLEMMGRNQRLLSDKELEAQRLEKEAKLNAVSTITVRFRMPDQTQIQTSFTRDDTARSLFATMGDVLRYPSEPYTLSYRDARGKSVVIPPSSTQKLIQGLGWTGNTLVYVSWGHEISEKAKKEPALNDEYLKRATKLQVEQPREEEDEPKSSFFGGLLGGTKTDEKGKSKLSASEKEAKLGKLLGLGRKK</sequence>
<dbReference type="GeneID" id="27313480"/>
<dbReference type="STRING" id="253628.A0A0D2A9L0"/>
<dbReference type="PANTHER" id="PTHR46467">
    <property type="entry name" value="TETHER CONTAINING UBX DOMAIN FOR GLUT4"/>
    <property type="match status" value="1"/>
</dbReference>
<feature type="compositionally biased region" description="Polar residues" evidence="1">
    <location>
        <begin position="214"/>
        <end position="237"/>
    </location>
</feature>
<evidence type="ECO:0000313" key="3">
    <source>
        <dbReference type="EMBL" id="KIW03295.1"/>
    </source>
</evidence>
<proteinExistence type="predicted"/>
<dbReference type="GO" id="GO:0012506">
    <property type="term" value="C:vesicle membrane"/>
    <property type="evidence" value="ECO:0007669"/>
    <property type="project" value="TreeGrafter"/>
</dbReference>
<dbReference type="AlphaFoldDB" id="A0A0D2A9L0"/>
<dbReference type="GO" id="GO:0006886">
    <property type="term" value="P:intracellular protein transport"/>
    <property type="evidence" value="ECO:0007669"/>
    <property type="project" value="TreeGrafter"/>
</dbReference>
<feature type="region of interest" description="Disordered" evidence="1">
    <location>
        <begin position="443"/>
        <end position="480"/>
    </location>
</feature>
<dbReference type="RefSeq" id="XP_016213164.1">
    <property type="nucleotide sequence ID" value="XM_016359025.1"/>
</dbReference>
<feature type="domain" description="TUG ubiquitin-like" evidence="2">
    <location>
        <begin position="8"/>
        <end position="71"/>
    </location>
</feature>
<evidence type="ECO:0000259" key="2">
    <source>
        <dbReference type="Pfam" id="PF11470"/>
    </source>
</evidence>
<feature type="region of interest" description="Disordered" evidence="1">
    <location>
        <begin position="208"/>
        <end position="270"/>
    </location>
</feature>
<name>A0A0D2A9L0_9PEZI</name>
<dbReference type="CDD" id="cd01767">
    <property type="entry name" value="UBX"/>
    <property type="match status" value="1"/>
</dbReference>
<organism evidence="3 4">
    <name type="scientific">Verruconis gallopava</name>
    <dbReference type="NCBI Taxonomy" id="253628"/>
    <lineage>
        <taxon>Eukaryota</taxon>
        <taxon>Fungi</taxon>
        <taxon>Dikarya</taxon>
        <taxon>Ascomycota</taxon>
        <taxon>Pezizomycotina</taxon>
        <taxon>Dothideomycetes</taxon>
        <taxon>Pleosporomycetidae</taxon>
        <taxon>Venturiales</taxon>
        <taxon>Sympoventuriaceae</taxon>
        <taxon>Verruconis</taxon>
    </lineage>
</organism>
<keyword evidence="4" id="KW-1185">Reference proteome</keyword>
<dbReference type="GO" id="GO:0005634">
    <property type="term" value="C:nucleus"/>
    <property type="evidence" value="ECO:0007669"/>
    <property type="project" value="TreeGrafter"/>
</dbReference>